<keyword evidence="5" id="KW-0808">Transferase</keyword>
<evidence type="ECO:0000313" key="10">
    <source>
        <dbReference type="EMBL" id="MFN2974465.1"/>
    </source>
</evidence>
<keyword evidence="6 9" id="KW-0812">Transmembrane</keyword>
<evidence type="ECO:0000256" key="5">
    <source>
        <dbReference type="ARBA" id="ARBA00022679"/>
    </source>
</evidence>
<dbReference type="PANTHER" id="PTHR12726:SF0">
    <property type="entry name" value="CERAMIDE GLUCOSYLTRANSFERASE"/>
    <property type="match status" value="1"/>
</dbReference>
<dbReference type="NCBIfam" id="TIGR03472">
    <property type="entry name" value="HpnI"/>
    <property type="match status" value="1"/>
</dbReference>
<evidence type="ECO:0000256" key="2">
    <source>
        <dbReference type="ARBA" id="ARBA00004760"/>
    </source>
</evidence>
<comment type="caution">
    <text evidence="10">The sequence shown here is derived from an EMBL/GenBank/DDBJ whole genome shotgun (WGS) entry which is preliminary data.</text>
</comment>
<sequence>MFVIPLITLLLTFSGIFYLLLALVAMRSFAQVTDPPLATAPPTVSILKPVKGSDPGLYRSFASHCQQQYGGRYELLLGASETGEPLEQMAAKLMQEFPGSTVRVIPCPERLGLNGKVSTLEQMVPHALGEVLVINDADIRVGPHYLERIAAHLAEPNVGLVTATYFAQVAERGSIWSKLEALGISTEFLPGILSARMLERGVRFGLGGTLALRRETLDSIGGFQMLRDHVADDYELGARVYQSGRTVRLMREVVATSVPRYSFRGFAEHQLRWGRTVRDARPAQFFGTVTLHAVPWAIATVIATGASLPSISLFSLVLFLRILVALCGGVGLLRDGQVLRDILLIPVRDCFALLLWAWTYAGDEVVWRGERFRLRKGVMERVQP</sequence>
<evidence type="ECO:0000256" key="8">
    <source>
        <dbReference type="ARBA" id="ARBA00023136"/>
    </source>
</evidence>
<dbReference type="RefSeq" id="WP_263413971.1">
    <property type="nucleotide sequence ID" value="NZ_BAABBH010000001.1"/>
</dbReference>
<dbReference type="SUPFAM" id="SSF53448">
    <property type="entry name" value="Nucleotide-diphospho-sugar transferases"/>
    <property type="match status" value="1"/>
</dbReference>
<evidence type="ECO:0000256" key="7">
    <source>
        <dbReference type="ARBA" id="ARBA00022989"/>
    </source>
</evidence>
<keyword evidence="8 9" id="KW-0472">Membrane</keyword>
<protein>
    <submittedName>
        <fullName evidence="10">Bacteriohopanetetrol glucosamine biosynthesis glycosyltransferase HpnI</fullName>
    </submittedName>
</protein>
<gene>
    <name evidence="10" type="primary">hpnI</name>
    <name evidence="10" type="ORF">ACK2TP_01685</name>
</gene>
<feature type="transmembrane region" description="Helical" evidence="9">
    <location>
        <begin position="311"/>
        <end position="333"/>
    </location>
</feature>
<dbReference type="InterPro" id="IPR025993">
    <property type="entry name" value="Ceramide_glucosylTrfase"/>
</dbReference>
<evidence type="ECO:0000256" key="6">
    <source>
        <dbReference type="ARBA" id="ARBA00022692"/>
    </source>
</evidence>
<organism evidence="10 11">
    <name type="scientific">Terriglobus aquaticus</name>
    <dbReference type="NCBI Taxonomy" id="940139"/>
    <lineage>
        <taxon>Bacteria</taxon>
        <taxon>Pseudomonadati</taxon>
        <taxon>Acidobacteriota</taxon>
        <taxon>Terriglobia</taxon>
        <taxon>Terriglobales</taxon>
        <taxon>Acidobacteriaceae</taxon>
        <taxon>Terriglobus</taxon>
    </lineage>
</organism>
<keyword evidence="4" id="KW-0328">Glycosyltransferase</keyword>
<evidence type="ECO:0000256" key="4">
    <source>
        <dbReference type="ARBA" id="ARBA00022676"/>
    </source>
</evidence>
<evidence type="ECO:0000256" key="3">
    <source>
        <dbReference type="ARBA" id="ARBA00004991"/>
    </source>
</evidence>
<comment type="pathway">
    <text evidence="2">Lipid metabolism; sphingolipid metabolism.</text>
</comment>
<dbReference type="Gene3D" id="3.90.550.10">
    <property type="entry name" value="Spore Coat Polysaccharide Biosynthesis Protein SpsA, Chain A"/>
    <property type="match status" value="1"/>
</dbReference>
<feature type="transmembrane region" description="Helical" evidence="9">
    <location>
        <begin position="6"/>
        <end position="26"/>
    </location>
</feature>
<accession>A0ABW9KFM1</accession>
<comment type="pathway">
    <text evidence="3">Sphingolipid metabolism.</text>
</comment>
<proteinExistence type="predicted"/>
<evidence type="ECO:0000313" key="11">
    <source>
        <dbReference type="Proteomes" id="UP001634747"/>
    </source>
</evidence>
<reference evidence="10 11" key="1">
    <citation type="submission" date="2024-12" db="EMBL/GenBank/DDBJ databases">
        <authorList>
            <person name="Lee Y."/>
        </authorList>
    </citation>
    <scope>NUCLEOTIDE SEQUENCE [LARGE SCALE GENOMIC DNA]</scope>
    <source>
        <strain evidence="10 11">03SUJ4</strain>
    </source>
</reference>
<keyword evidence="7 9" id="KW-1133">Transmembrane helix</keyword>
<evidence type="ECO:0000256" key="9">
    <source>
        <dbReference type="SAM" id="Phobius"/>
    </source>
</evidence>
<dbReference type="Pfam" id="PF13506">
    <property type="entry name" value="Glyco_transf_21"/>
    <property type="match status" value="1"/>
</dbReference>
<comment type="subcellular location">
    <subcellularLocation>
        <location evidence="1">Membrane</location>
        <topology evidence="1">Multi-pass membrane protein</topology>
    </subcellularLocation>
</comment>
<dbReference type="InterPro" id="IPR017835">
    <property type="entry name" value="Hopen-assoc_HpnI"/>
</dbReference>
<evidence type="ECO:0000256" key="1">
    <source>
        <dbReference type="ARBA" id="ARBA00004141"/>
    </source>
</evidence>
<name>A0ABW9KFM1_9BACT</name>
<dbReference type="PANTHER" id="PTHR12726">
    <property type="entry name" value="CERAMIDE GLUCOSYLTRANSFERASE"/>
    <property type="match status" value="1"/>
</dbReference>
<keyword evidence="11" id="KW-1185">Reference proteome</keyword>
<dbReference type="InterPro" id="IPR029044">
    <property type="entry name" value="Nucleotide-diphossugar_trans"/>
</dbReference>
<dbReference type="Proteomes" id="UP001634747">
    <property type="component" value="Unassembled WGS sequence"/>
</dbReference>
<dbReference type="EMBL" id="JBJYXY010000001">
    <property type="protein sequence ID" value="MFN2974465.1"/>
    <property type="molecule type" value="Genomic_DNA"/>
</dbReference>
<feature type="transmembrane region" description="Helical" evidence="9">
    <location>
        <begin position="285"/>
        <end position="305"/>
    </location>
</feature>